<keyword evidence="15" id="KW-1185">Reference proteome</keyword>
<evidence type="ECO:0000313" key="14">
    <source>
        <dbReference type="EMBL" id="PCG10815.1"/>
    </source>
</evidence>
<feature type="domain" description="Secretin/TonB short N-terminal" evidence="13">
    <location>
        <begin position="70"/>
        <end position="121"/>
    </location>
</feature>
<organism evidence="14 15">
    <name type="scientific">Sphingomonas ginsenosidimutans</name>
    <dbReference type="NCBI Taxonomy" id="862134"/>
    <lineage>
        <taxon>Bacteria</taxon>
        <taxon>Pseudomonadati</taxon>
        <taxon>Pseudomonadota</taxon>
        <taxon>Alphaproteobacteria</taxon>
        <taxon>Sphingomonadales</taxon>
        <taxon>Sphingomonadaceae</taxon>
        <taxon>Sphingomonas</taxon>
    </lineage>
</organism>
<evidence type="ECO:0000256" key="2">
    <source>
        <dbReference type="ARBA" id="ARBA00022448"/>
    </source>
</evidence>
<evidence type="ECO:0000256" key="8">
    <source>
        <dbReference type="ARBA" id="ARBA00023077"/>
    </source>
</evidence>
<keyword evidence="8 11" id="KW-0798">TonB box</keyword>
<evidence type="ECO:0000256" key="7">
    <source>
        <dbReference type="ARBA" id="ARBA00023065"/>
    </source>
</evidence>
<evidence type="ECO:0000256" key="5">
    <source>
        <dbReference type="ARBA" id="ARBA00022692"/>
    </source>
</evidence>
<evidence type="ECO:0000256" key="10">
    <source>
        <dbReference type="ARBA" id="ARBA00023237"/>
    </source>
</evidence>
<keyword evidence="3" id="KW-1134">Transmembrane beta strand</keyword>
<feature type="transmembrane region" description="Helical" evidence="12">
    <location>
        <begin position="12"/>
        <end position="36"/>
    </location>
</feature>
<sequence>MTGLMTRGRTTATIGAVAARGVVLTAAIGTAGLWAAPTTAQRTPQRRVAHDIPAGPLDVVLRRLAVETDEQILVDPALVEGRRAPPLTRGMPVAAALDAALAGHPLAARRVGPGVLVIERVAPPDAASWATAPADIVVTAERRPTLLSGASPSLAVVSAVTLEDTRTVERGALARLLPALTATSTGPLQQRLSVRGVIGTGEGTVGVYYGEVPVTAPSGTGFDPGAMTPDVDLIDVERIELLKGPQGTLYGASSLGGTLRTLFRQADAGAFAADGAVELSATRGGGPGAALSAMVNVPLVADRLAVRVVAGRRRIGGVTDNVWLGYRDGDEVTRESERIGVSWTPDPRWRVDAIVLEQRNRIDDAVTWRWEAGPQRSDAPVRLPNSDRLRLASATVRWAPGAMRVTATGSHYAWRTLRQINFTSVMAAQRDNAAACERYAGSIGGAGCDLAAYRGWLDTRLPAILYQPMTMRSSSAEARVSDDGNGVWRWTLGAFAEHRVDGVSSHAVRADAATGRVIWPLDVTGLRLIDTRLDQQALYGEVTRQLPGRMSATLGIRGYRYVRAAGGSVPLPNIATGTGNGASARYRTVATGSNLKAALAWRGAGGAVVQLSAAEGFRPGGVNITPELSESERVYRADRLWNYELGMRVPVAGPAVGIESALFHIDWRDTIFVAASANGAFLYNTNLGGARIDGAEARVTATRGALRLAAGATWLDARLSRDTPAVNGDGAGLRGDPLPNVPALTWVVSGDLRRGVGGGTLTLGGVASGNGGFATTFSAQAAFREYTPARMLADVYALYRRGGWSARLGIDNVADAVAPARVVSSAFGVRQVYSARPRTVTLTLAREY</sequence>
<evidence type="ECO:0000313" key="15">
    <source>
        <dbReference type="Proteomes" id="UP000218784"/>
    </source>
</evidence>
<keyword evidence="12" id="KW-1133">Transmembrane helix</keyword>
<evidence type="ECO:0000259" key="13">
    <source>
        <dbReference type="SMART" id="SM00965"/>
    </source>
</evidence>
<dbReference type="GO" id="GO:0009279">
    <property type="term" value="C:cell outer membrane"/>
    <property type="evidence" value="ECO:0007669"/>
    <property type="project" value="UniProtKB-SubCell"/>
</dbReference>
<evidence type="ECO:0000256" key="12">
    <source>
        <dbReference type="SAM" id="Phobius"/>
    </source>
</evidence>
<dbReference type="Gene3D" id="3.55.50.30">
    <property type="match status" value="1"/>
</dbReference>
<evidence type="ECO:0000256" key="1">
    <source>
        <dbReference type="ARBA" id="ARBA00004571"/>
    </source>
</evidence>
<dbReference type="Pfam" id="PF07660">
    <property type="entry name" value="STN"/>
    <property type="match status" value="1"/>
</dbReference>
<comment type="similarity">
    <text evidence="11">Belongs to the TonB-dependent receptor family.</text>
</comment>
<dbReference type="PANTHER" id="PTHR32552">
    <property type="entry name" value="FERRICHROME IRON RECEPTOR-RELATED"/>
    <property type="match status" value="1"/>
</dbReference>
<reference evidence="14 15" key="1">
    <citation type="submission" date="2017-09" db="EMBL/GenBank/DDBJ databases">
        <title>Sphingomonas ginsenosidimutans KACC 14949, whole genome shotgun sequence.</title>
        <authorList>
            <person name="Feng G."/>
            <person name="Zhu H."/>
        </authorList>
    </citation>
    <scope>NUCLEOTIDE SEQUENCE [LARGE SCALE GENOMIC DNA]</scope>
    <source>
        <strain evidence="14 15">KACC 14949</strain>
    </source>
</reference>
<evidence type="ECO:0000256" key="4">
    <source>
        <dbReference type="ARBA" id="ARBA00022496"/>
    </source>
</evidence>
<name>A0A2A4I4E8_9SPHN</name>
<proteinExistence type="inferred from homology"/>
<comment type="subcellular location">
    <subcellularLocation>
        <location evidence="1">Cell outer membrane</location>
        <topology evidence="1">Multi-pass membrane protein</topology>
    </subcellularLocation>
</comment>
<dbReference type="InterPro" id="IPR012910">
    <property type="entry name" value="Plug_dom"/>
</dbReference>
<dbReference type="Gene3D" id="2.40.170.20">
    <property type="entry name" value="TonB-dependent receptor, beta-barrel domain"/>
    <property type="match status" value="1"/>
</dbReference>
<dbReference type="Pfam" id="PF00593">
    <property type="entry name" value="TonB_dep_Rec_b-barrel"/>
    <property type="match status" value="1"/>
</dbReference>
<keyword evidence="5 12" id="KW-0812">Transmembrane</keyword>
<dbReference type="SUPFAM" id="SSF56935">
    <property type="entry name" value="Porins"/>
    <property type="match status" value="1"/>
</dbReference>
<comment type="caution">
    <text evidence="14">The sequence shown here is derived from an EMBL/GenBank/DDBJ whole genome shotgun (WGS) entry which is preliminary data.</text>
</comment>
<evidence type="ECO:0000256" key="6">
    <source>
        <dbReference type="ARBA" id="ARBA00023004"/>
    </source>
</evidence>
<keyword evidence="2" id="KW-0813">Transport</keyword>
<keyword evidence="4" id="KW-0410">Iron transport</keyword>
<evidence type="ECO:0000256" key="11">
    <source>
        <dbReference type="RuleBase" id="RU003357"/>
    </source>
</evidence>
<dbReference type="InterPro" id="IPR000531">
    <property type="entry name" value="Beta-barrel_TonB"/>
</dbReference>
<dbReference type="Proteomes" id="UP000218784">
    <property type="component" value="Unassembled WGS sequence"/>
</dbReference>
<keyword evidence="10" id="KW-0998">Cell outer membrane</keyword>
<dbReference type="PANTHER" id="PTHR32552:SF81">
    <property type="entry name" value="TONB-DEPENDENT OUTER MEMBRANE RECEPTOR"/>
    <property type="match status" value="1"/>
</dbReference>
<evidence type="ECO:0000256" key="9">
    <source>
        <dbReference type="ARBA" id="ARBA00023136"/>
    </source>
</evidence>
<keyword evidence="7" id="KW-0406">Ion transport</keyword>
<protein>
    <recommendedName>
        <fullName evidence="13">Secretin/TonB short N-terminal domain-containing protein</fullName>
    </recommendedName>
</protein>
<keyword evidence="9 11" id="KW-0472">Membrane</keyword>
<dbReference type="SMART" id="SM00965">
    <property type="entry name" value="STN"/>
    <property type="match status" value="1"/>
</dbReference>
<dbReference type="InterPro" id="IPR011662">
    <property type="entry name" value="Secretin/TonB_short_N"/>
</dbReference>
<dbReference type="Pfam" id="PF07715">
    <property type="entry name" value="Plug"/>
    <property type="match status" value="1"/>
</dbReference>
<keyword evidence="6" id="KW-0408">Iron</keyword>
<evidence type="ECO:0000256" key="3">
    <source>
        <dbReference type="ARBA" id="ARBA00022452"/>
    </source>
</evidence>
<dbReference type="InterPro" id="IPR039426">
    <property type="entry name" value="TonB-dep_rcpt-like"/>
</dbReference>
<dbReference type="AlphaFoldDB" id="A0A2A4I4E8"/>
<gene>
    <name evidence="14" type="ORF">COA17_05475</name>
</gene>
<dbReference type="GO" id="GO:0006826">
    <property type="term" value="P:iron ion transport"/>
    <property type="evidence" value="ECO:0007669"/>
    <property type="project" value="UniProtKB-KW"/>
</dbReference>
<dbReference type="InterPro" id="IPR036942">
    <property type="entry name" value="Beta-barrel_TonB_sf"/>
</dbReference>
<accession>A0A2A4I4E8</accession>
<dbReference type="EMBL" id="NWVD01000001">
    <property type="protein sequence ID" value="PCG10815.1"/>
    <property type="molecule type" value="Genomic_DNA"/>
</dbReference>